<keyword evidence="4" id="KW-0498">Mitosis</keyword>
<dbReference type="PANTHER" id="PTHR12663:SF0">
    <property type="entry name" value="PRECOCIOUS DISSOCIATION OF SISTERS 5, ISOFORM A"/>
    <property type="match status" value="1"/>
</dbReference>
<name>A0A5B6UEJ2_9ROSI</name>
<keyword evidence="3" id="KW-0227">DNA damage</keyword>
<protein>
    <submittedName>
        <fullName evidence="9">Sister chromatid cohesion protein PDS5-like protein A-like isoform X1</fullName>
    </submittedName>
</protein>
<keyword evidence="2" id="KW-0132">Cell division</keyword>
<feature type="compositionally biased region" description="Basic and acidic residues" evidence="8">
    <location>
        <begin position="1466"/>
        <end position="1488"/>
    </location>
</feature>
<gene>
    <name evidence="9" type="ORF">EPI10_018618</name>
</gene>
<organism evidence="9 10">
    <name type="scientific">Gossypium australe</name>
    <dbReference type="NCBI Taxonomy" id="47621"/>
    <lineage>
        <taxon>Eukaryota</taxon>
        <taxon>Viridiplantae</taxon>
        <taxon>Streptophyta</taxon>
        <taxon>Embryophyta</taxon>
        <taxon>Tracheophyta</taxon>
        <taxon>Spermatophyta</taxon>
        <taxon>Magnoliopsida</taxon>
        <taxon>eudicotyledons</taxon>
        <taxon>Gunneridae</taxon>
        <taxon>Pentapetalae</taxon>
        <taxon>rosids</taxon>
        <taxon>malvids</taxon>
        <taxon>Malvales</taxon>
        <taxon>Malvaceae</taxon>
        <taxon>Malvoideae</taxon>
        <taxon>Gossypium</taxon>
    </lineage>
</organism>
<dbReference type="GO" id="GO:0005634">
    <property type="term" value="C:nucleus"/>
    <property type="evidence" value="ECO:0007669"/>
    <property type="project" value="UniProtKB-SubCell"/>
</dbReference>
<dbReference type="OrthoDB" id="200660at2759"/>
<evidence type="ECO:0000313" key="10">
    <source>
        <dbReference type="Proteomes" id="UP000325315"/>
    </source>
</evidence>
<comment type="caution">
    <text evidence="9">The sequence shown here is derived from an EMBL/GenBank/DDBJ whole genome shotgun (WGS) entry which is preliminary data.</text>
</comment>
<evidence type="ECO:0000256" key="2">
    <source>
        <dbReference type="ARBA" id="ARBA00022618"/>
    </source>
</evidence>
<feature type="region of interest" description="Disordered" evidence="8">
    <location>
        <begin position="1233"/>
        <end position="1254"/>
    </location>
</feature>
<dbReference type="CDD" id="cd20404">
    <property type="entry name" value="Tudor_Agenet_AtEML-like"/>
    <property type="match status" value="1"/>
</dbReference>
<feature type="compositionally biased region" description="Basic and acidic residues" evidence="8">
    <location>
        <begin position="1449"/>
        <end position="1459"/>
    </location>
</feature>
<evidence type="ECO:0000256" key="1">
    <source>
        <dbReference type="ARBA" id="ARBA00004123"/>
    </source>
</evidence>
<dbReference type="GO" id="GO:0000785">
    <property type="term" value="C:chromatin"/>
    <property type="evidence" value="ECO:0007669"/>
    <property type="project" value="TreeGrafter"/>
</dbReference>
<keyword evidence="6" id="KW-0539">Nucleus</keyword>
<feature type="compositionally biased region" description="Basic and acidic residues" evidence="8">
    <location>
        <begin position="1521"/>
        <end position="1549"/>
    </location>
</feature>
<keyword evidence="7" id="KW-0131">Cell cycle</keyword>
<feature type="compositionally biased region" description="Basic residues" evidence="8">
    <location>
        <begin position="1390"/>
        <end position="1404"/>
    </location>
</feature>
<evidence type="ECO:0000313" key="9">
    <source>
        <dbReference type="EMBL" id="KAA3455613.1"/>
    </source>
</evidence>
<feature type="region of interest" description="Disordered" evidence="8">
    <location>
        <begin position="1072"/>
        <end position="1092"/>
    </location>
</feature>
<evidence type="ECO:0000256" key="7">
    <source>
        <dbReference type="ARBA" id="ARBA00023306"/>
    </source>
</evidence>
<comment type="subcellular location">
    <subcellularLocation>
        <location evidence="1">Nucleus</location>
    </subcellularLocation>
</comment>
<sequence length="1593" mass="179237">MFSDKPMVPQGSESGLNQQQCAMPGDWTVLGILLFKFESELVKQVYLGLVLVWNCHCGWGPGEDSEGYSGVWVVTCGYGVGMQAATCLSELDQSPPSTTVESMQPFLNAIVKPELLKHQDRDVKLLVATCICEITRITAPEAPYNDDVLKHIFHLIVGTFNGLSDTNGPSFGRRVVILETLAKYRSCVVMLDLECDDLVNEMFSTFFAVVRSDTIESILCGYLFPTEFSIKDKVKCWIRVFSGFDKIEVKALERMLEQKQRYLVNALIYDRDFLSDCRLQQEMQRYLSLRQMHQDTDAPDLQKKVLFGFRIMSRCFSDPVKAEESFQILDQLKDANIWRILVNLLDPNTSFHQASSGRVGCKILTMQIKWDFAENWRQTDDAVCYDPQYPSAVYLVSELGFGFRGKMNVANVFLYFLNLQDDLLKILGEKHRLYDFLSTLSLKCSYLLFNKEHVKEIFLEATVQKSTGNIQYTHSCMNILVVTIDLSMKLVFLGILARFSPLLLGGAEEELVKFLKDDNEIIKEGILHVLAKAGGTIREQLAMSSRSIDLILERLCLEGSRRQAKYAVHALAAITKDDGLKSLSVLYKRLVDMLEEKTHLPAVLQSLGCIAQIAMPVFETRESDIEEFIKSKILRCSNVCLPSLLLQKADTSVKECWDDKSELCLLKVFGLKTLVKSYLPVKDVHLRLGISNLLELLRNILSFGEISKEIESSSVDKAHLRLAAAKAVLRLSRYWDHKIPLDVFQLTLRTPEMISFPQAGKLFLRKVHQYIKDRLLDAKYACAFLFNITGSKLLDEEEKQNLADIFQMYQQAKARLVSVQSDSNSSTAYPEYILPYLVHVLAHHSCPNTDECKDVRAFELIYRQLFVAISMLVNRDEDTKSEVGVNKEKQSISVIFSIFKSIKCSEDNVDATKLENSHAICDLGLSIMKRLAYKKEDLQGLMQSVSLPPLLYKPYERKEGEGSQVRLQTYLSYFLAFLLLPQTGICSVRLSEALSLQLAVTGKTVPVGLLHAGERRTWLADETVLSHFESLKLESDGMVQQEISEGEALKDSEIEGNDMPLRKMIKLLKSKGAKDGKAKRKKSLSAEAKDAKNDTDILKMAREINLSSREMSSKFESSNGHNPSPTKKEKLGQEHQKGKKRKTSGAASVPVPKYSRSLSAHTAFKISKSVTKVPSRDSGDDWHEVKDASFQSTEMDMDKIQDSKDQLPTQKIFNKNNGSDYLVSCIRKKRSISSKGEGKGYDWGHSNVSDEDDDENLEKSAAGFRVKSKRSIAGLAKCTAKEDGIDIADLIGYRIKVWWPMDKNVSRFYEGTVKSYDPIKRKHVVLYDDGDVEVLRLERERWELVNADRKSVKKAKSPKGSKGPLKERSPGQKNKSLGGSRQNKSSVKMVQRKRTPKRNLKHTQKSTLKSNADDEEAADLSKSTAALKNHKMSSDQSEGEDTEMVDENLTDREESDKEVGSVSQERCSEDTKGSPNHSEEANEVKSDADSYLSEEADSSSKNAEKEDEEEKAANELASEVSTERDPTASKATEGEAKETEESDQIETKSRVSKKSSKGLMSSSVDVDSGISDDEPLCKWKRKVGKSSSKKPVQ</sequence>
<dbReference type="EMBL" id="SMMG02000012">
    <property type="protein sequence ID" value="KAA3455613.1"/>
    <property type="molecule type" value="Genomic_DNA"/>
</dbReference>
<dbReference type="InterPro" id="IPR039776">
    <property type="entry name" value="Pds5"/>
</dbReference>
<keyword evidence="10" id="KW-1185">Reference proteome</keyword>
<evidence type="ECO:0000256" key="5">
    <source>
        <dbReference type="ARBA" id="ARBA00023204"/>
    </source>
</evidence>
<feature type="compositionally biased region" description="Low complexity" evidence="8">
    <location>
        <begin position="1557"/>
        <end position="1569"/>
    </location>
</feature>
<dbReference type="GO" id="GO:0006281">
    <property type="term" value="P:DNA repair"/>
    <property type="evidence" value="ECO:0007669"/>
    <property type="project" value="UniProtKB-KW"/>
</dbReference>
<dbReference type="Gene3D" id="2.30.30.140">
    <property type="match status" value="1"/>
</dbReference>
<evidence type="ECO:0000256" key="8">
    <source>
        <dbReference type="SAM" id="MobiDB-lite"/>
    </source>
</evidence>
<feature type="region of interest" description="Disordered" evidence="8">
    <location>
        <begin position="1108"/>
        <end position="1151"/>
    </location>
</feature>
<feature type="compositionally biased region" description="Basic residues" evidence="8">
    <location>
        <begin position="1072"/>
        <end position="1083"/>
    </location>
</feature>
<dbReference type="GO" id="GO:0051301">
    <property type="term" value="P:cell division"/>
    <property type="evidence" value="ECO:0007669"/>
    <property type="project" value="UniProtKB-KW"/>
</dbReference>
<dbReference type="SUPFAM" id="SSF48371">
    <property type="entry name" value="ARM repeat"/>
    <property type="match status" value="1"/>
</dbReference>
<dbReference type="InterPro" id="IPR016024">
    <property type="entry name" value="ARM-type_fold"/>
</dbReference>
<proteinExistence type="predicted"/>
<feature type="compositionally biased region" description="Acidic residues" evidence="8">
    <location>
        <begin position="1437"/>
        <end position="1448"/>
    </location>
</feature>
<feature type="compositionally biased region" description="Basic and acidic residues" evidence="8">
    <location>
        <begin position="1126"/>
        <end position="1136"/>
    </location>
</feature>
<dbReference type="GO" id="GO:0035825">
    <property type="term" value="P:homologous recombination"/>
    <property type="evidence" value="ECO:0007669"/>
    <property type="project" value="UniProtKB-ARBA"/>
</dbReference>
<feature type="compositionally biased region" description="Basic residues" evidence="8">
    <location>
        <begin position="1578"/>
        <end position="1593"/>
    </location>
</feature>
<keyword evidence="5" id="KW-0234">DNA repair</keyword>
<feature type="compositionally biased region" description="Polar residues" evidence="8">
    <location>
        <begin position="1371"/>
        <end position="1388"/>
    </location>
</feature>
<evidence type="ECO:0000256" key="4">
    <source>
        <dbReference type="ARBA" id="ARBA00022776"/>
    </source>
</evidence>
<reference evidence="10" key="1">
    <citation type="journal article" date="2019" name="Plant Biotechnol. J.">
        <title>Genome sequencing of the Australian wild diploid species Gossypium australe highlights disease resistance and delayed gland morphogenesis.</title>
        <authorList>
            <person name="Cai Y."/>
            <person name="Cai X."/>
            <person name="Wang Q."/>
            <person name="Wang P."/>
            <person name="Zhang Y."/>
            <person name="Cai C."/>
            <person name="Xu Y."/>
            <person name="Wang K."/>
            <person name="Zhou Z."/>
            <person name="Wang C."/>
            <person name="Geng S."/>
            <person name="Li B."/>
            <person name="Dong Q."/>
            <person name="Hou Y."/>
            <person name="Wang H."/>
            <person name="Ai P."/>
            <person name="Liu Z."/>
            <person name="Yi F."/>
            <person name="Sun M."/>
            <person name="An G."/>
            <person name="Cheng J."/>
            <person name="Zhang Y."/>
            <person name="Shi Q."/>
            <person name="Xie Y."/>
            <person name="Shi X."/>
            <person name="Chang Y."/>
            <person name="Huang F."/>
            <person name="Chen Y."/>
            <person name="Hong S."/>
            <person name="Mi L."/>
            <person name="Sun Q."/>
            <person name="Zhang L."/>
            <person name="Zhou B."/>
            <person name="Peng R."/>
            <person name="Zhang X."/>
            <person name="Liu F."/>
        </authorList>
    </citation>
    <scope>NUCLEOTIDE SEQUENCE [LARGE SCALE GENOMIC DNA]</scope>
    <source>
        <strain evidence="10">cv. PA1801</strain>
    </source>
</reference>
<feature type="compositionally biased region" description="Low complexity" evidence="8">
    <location>
        <begin position="1108"/>
        <end position="1118"/>
    </location>
</feature>
<accession>A0A5B6UEJ2</accession>
<dbReference type="PANTHER" id="PTHR12663">
    <property type="entry name" value="ANDROGEN INDUCED INHIBITOR OF PROLIFERATION AS3 / PDS5-RELATED"/>
    <property type="match status" value="1"/>
</dbReference>
<evidence type="ECO:0000256" key="6">
    <source>
        <dbReference type="ARBA" id="ARBA00023242"/>
    </source>
</evidence>
<evidence type="ECO:0000256" key="3">
    <source>
        <dbReference type="ARBA" id="ARBA00022763"/>
    </source>
</evidence>
<dbReference type="Proteomes" id="UP000325315">
    <property type="component" value="Unassembled WGS sequence"/>
</dbReference>
<feature type="region of interest" description="Disordered" evidence="8">
    <location>
        <begin position="1348"/>
        <end position="1593"/>
    </location>
</feature>
<dbReference type="Pfam" id="PF20168">
    <property type="entry name" value="PDS5"/>
    <property type="match status" value="3"/>
</dbReference>
<dbReference type="GO" id="GO:0007064">
    <property type="term" value="P:mitotic sister chromatid cohesion"/>
    <property type="evidence" value="ECO:0007669"/>
    <property type="project" value="InterPro"/>
</dbReference>